<dbReference type="SUPFAM" id="SSF52540">
    <property type="entry name" value="P-loop containing nucleoside triphosphate hydrolases"/>
    <property type="match status" value="1"/>
</dbReference>
<keyword evidence="3" id="KW-1185">Reference proteome</keyword>
<proteinExistence type="predicted"/>
<organism evidence="2 3">
    <name type="scientific">Talaromyces pinophilus</name>
    <name type="common">Penicillium pinophilum</name>
    <dbReference type="NCBI Taxonomy" id="128442"/>
    <lineage>
        <taxon>Eukaryota</taxon>
        <taxon>Fungi</taxon>
        <taxon>Dikarya</taxon>
        <taxon>Ascomycota</taxon>
        <taxon>Pezizomycotina</taxon>
        <taxon>Eurotiomycetes</taxon>
        <taxon>Eurotiomycetidae</taxon>
        <taxon>Eurotiales</taxon>
        <taxon>Trichocomaceae</taxon>
        <taxon>Talaromyces</taxon>
        <taxon>Talaromyces sect. Talaromyces</taxon>
    </lineage>
</organism>
<evidence type="ECO:0000256" key="1">
    <source>
        <dbReference type="SAM" id="MobiDB-lite"/>
    </source>
</evidence>
<dbReference type="AlphaFoldDB" id="A0A6V8HAY4"/>
<dbReference type="PANTHER" id="PTHR33266:SF1">
    <property type="entry name" value="F-BOX DOMAIN-CONTAINING PROTEIN"/>
    <property type="match status" value="1"/>
</dbReference>
<accession>A0A6V8HAY4</accession>
<gene>
    <name evidence="2" type="ORF">TCE0_033f09428</name>
</gene>
<evidence type="ECO:0000313" key="3">
    <source>
        <dbReference type="Proteomes" id="UP000053095"/>
    </source>
</evidence>
<protein>
    <submittedName>
        <fullName evidence="2">Uncharacterized protein</fullName>
    </submittedName>
</protein>
<sequence length="899" mass="103205">MSSSMVTEITSWEESRNTEEFYDFFQVPSKARIETEDFPEHTTFRASVLDVVSEFLGSLSQRPEVLESFSINPAFFRPDPFSPIRDDFRVKLYIHLIKAANTAIFTTKHMKKYLKVLEEHCARDLRGLDASLSWKEHYERTGRTFHKPEEGFVSAHVWGKICQYSEKYSPEDFSGPYTSLVGPSGIGKSFAMQSIARSGQAYVIYVSFAELEKSPYPLPSEVAGWLLRRFSRVESDDRPMMTTRFECFLAASLSQVEQCIKRQISPVTFFEMQSKPDDASKQFRLQFFQHLDWLYGAVARSLEPNYPEQIMPGVEPQPSDRRRDFRSDEHEGFDYGNYISNIMPDFEKKIAPVFKRMTSENFDFTSHWQPRTPRVIFCFDEASALLQCNNLGFLSLRRALRHHHTAIGNDKKPFFAVLLDTNAKYSTFVPPTGADPSLKIAPEPRDHFAPIFEIPSFDVMVPKNRRDMLTPHIDSEVLFSFGRPLWKSHRQQFSKDSLMRLATAKLYGGTNTRDLHQDVLTSMISWRMPFNVVWNHVAERLVAHHMRMIYDINDERTILQTVQPSEPILAWVAFKEMMKNDAKYAMLKNFHQQCALGTIDGGDLGEITVCLILLFAFDKLQVRDDPTSQTLKHFFESLFGEKTIKNKARNHKKRWSEKVKRIWNEGCVFFTHFDRLQGEMSVHVLERAWARGAALISFPGTADYDMVIPVLLPMTKEMTCILVQAKNRKHDQMGGALRIEAMTLMDGSLNSLSKEGINAHFFIHMALRTSADPEIFFDVDGYQQGNPRKSTLRDFFKAAGNKTQGPSRDIGDNAPKMDDEPQDAKQLETNDNNKEIDKYVLVSCGLSDGIFPSLGAGETESKRIASLLQNLLRLKTADNFENLTPYQRNLAPISRKHHS</sequence>
<dbReference type="PANTHER" id="PTHR33266">
    <property type="entry name" value="CHROMOSOME 15, WHOLE GENOME SHOTGUN SEQUENCE"/>
    <property type="match status" value="1"/>
</dbReference>
<evidence type="ECO:0000313" key="2">
    <source>
        <dbReference type="EMBL" id="GAM38587.1"/>
    </source>
</evidence>
<dbReference type="Proteomes" id="UP000053095">
    <property type="component" value="Unassembled WGS sequence"/>
</dbReference>
<reference evidence="3" key="1">
    <citation type="journal article" date="2015" name="Genome Announc.">
        <title>Draft genome sequence of Talaromyces cellulolyticus strain Y-94, a source of lignocellulosic biomass-degrading enzymes.</title>
        <authorList>
            <person name="Fujii T."/>
            <person name="Koike H."/>
            <person name="Sawayama S."/>
            <person name="Yano S."/>
            <person name="Inoue H."/>
        </authorList>
    </citation>
    <scope>NUCLEOTIDE SEQUENCE [LARGE SCALE GENOMIC DNA]</scope>
    <source>
        <strain evidence="3">Y-94</strain>
    </source>
</reference>
<name>A0A6V8HAY4_TALPI</name>
<dbReference type="EMBL" id="DF933829">
    <property type="protein sequence ID" value="GAM38587.1"/>
    <property type="molecule type" value="Genomic_DNA"/>
</dbReference>
<feature type="compositionally biased region" description="Basic and acidic residues" evidence="1">
    <location>
        <begin position="809"/>
        <end position="831"/>
    </location>
</feature>
<comment type="caution">
    <text evidence="2">The sequence shown here is derived from an EMBL/GenBank/DDBJ whole genome shotgun (WGS) entry which is preliminary data.</text>
</comment>
<feature type="region of interest" description="Disordered" evidence="1">
    <location>
        <begin position="799"/>
        <end position="831"/>
    </location>
</feature>
<dbReference type="InterPro" id="IPR027417">
    <property type="entry name" value="P-loop_NTPase"/>
</dbReference>